<proteinExistence type="predicted"/>
<dbReference type="HOGENOM" id="CLU_061269_1_0_1"/>
<dbReference type="EnsemblMetazoa" id="tetur05g01170.1">
    <property type="protein sequence ID" value="tetur05g01170.1"/>
    <property type="gene ID" value="tetur05g01170"/>
</dbReference>
<reference evidence="2" key="1">
    <citation type="submission" date="2011-08" db="EMBL/GenBank/DDBJ databases">
        <authorList>
            <person name="Rombauts S."/>
        </authorList>
    </citation>
    <scope>NUCLEOTIDE SEQUENCE</scope>
    <source>
        <strain evidence="2">London</strain>
    </source>
</reference>
<dbReference type="EMBL" id="CAEY01001564">
    <property type="status" value="NOT_ANNOTATED_CDS"/>
    <property type="molecule type" value="Genomic_DNA"/>
</dbReference>
<sequence>MARLALDTCNGSCLTKTYNYQDLASVTFTAKQDDGINYFTIILTAYNIREGEYQKVAVAIDGNPGANVYSCERNSSGYIASYYARSFVQHTADNKYEHISVVIDGNPGINSYSCERNSSGATGSYYTNSFSQFSTGSSLYRDNTLYCFWTMSRTFSSWPKRSDGSPLDLEIDSDHEIRLYLADDDLRFLVAENTKDLPIYQLNFLKCCNTVYGNDKVQLFVRQSDNANEFTLQLVNISSFNPFVVGVFLTAPDTSELSSYWFVQNPVLSVDLKRKYVRLLPINSQLLYKYSWSSGVFTWAIPIVIKGFAEDYDTRNRIYDLKITIDGPSEYTKSGITLKSLGLTQIPSTFFVFSVFLFRQIIL</sequence>
<dbReference type="Proteomes" id="UP000015104">
    <property type="component" value="Unassembled WGS sequence"/>
</dbReference>
<name>T1K433_TETUR</name>
<keyword evidence="2" id="KW-1185">Reference proteome</keyword>
<dbReference type="AlphaFoldDB" id="T1K433"/>
<organism evidence="1 2">
    <name type="scientific">Tetranychus urticae</name>
    <name type="common">Two-spotted spider mite</name>
    <dbReference type="NCBI Taxonomy" id="32264"/>
    <lineage>
        <taxon>Eukaryota</taxon>
        <taxon>Metazoa</taxon>
        <taxon>Ecdysozoa</taxon>
        <taxon>Arthropoda</taxon>
        <taxon>Chelicerata</taxon>
        <taxon>Arachnida</taxon>
        <taxon>Acari</taxon>
        <taxon>Acariformes</taxon>
        <taxon>Trombidiformes</taxon>
        <taxon>Prostigmata</taxon>
        <taxon>Eleutherengona</taxon>
        <taxon>Raphignathae</taxon>
        <taxon>Tetranychoidea</taxon>
        <taxon>Tetranychidae</taxon>
        <taxon>Tetranychus</taxon>
    </lineage>
</organism>
<accession>T1K433</accession>
<protein>
    <submittedName>
        <fullName evidence="1">Uncharacterized protein</fullName>
    </submittedName>
</protein>
<reference evidence="1" key="2">
    <citation type="submission" date="2015-06" db="UniProtKB">
        <authorList>
            <consortium name="EnsemblMetazoa"/>
        </authorList>
    </citation>
    <scope>IDENTIFICATION</scope>
</reference>
<evidence type="ECO:0000313" key="1">
    <source>
        <dbReference type="EnsemblMetazoa" id="tetur05g01170.1"/>
    </source>
</evidence>
<evidence type="ECO:0000313" key="2">
    <source>
        <dbReference type="Proteomes" id="UP000015104"/>
    </source>
</evidence>